<comment type="caution">
    <text evidence="1">The sequence shown here is derived from an EMBL/GenBank/DDBJ whole genome shotgun (WGS) entry which is preliminary data.</text>
</comment>
<organism evidence="1 2">
    <name type="scientific">Autumnicola patrickiae</name>
    <dbReference type="NCBI Taxonomy" id="3075591"/>
    <lineage>
        <taxon>Bacteria</taxon>
        <taxon>Pseudomonadati</taxon>
        <taxon>Bacteroidota</taxon>
        <taxon>Flavobacteriia</taxon>
        <taxon>Flavobacteriales</taxon>
        <taxon>Flavobacteriaceae</taxon>
        <taxon>Autumnicola</taxon>
    </lineage>
</organism>
<dbReference type="Pfam" id="PF16395">
    <property type="entry name" value="DUF5004"/>
    <property type="match status" value="1"/>
</dbReference>
<dbReference type="Proteomes" id="UP001261624">
    <property type="component" value="Unassembled WGS sequence"/>
</dbReference>
<dbReference type="EMBL" id="JAVRHM010000015">
    <property type="protein sequence ID" value="MDT0690689.1"/>
    <property type="molecule type" value="Genomic_DNA"/>
</dbReference>
<dbReference type="PROSITE" id="PS51257">
    <property type="entry name" value="PROKAR_LIPOPROTEIN"/>
    <property type="match status" value="1"/>
</dbReference>
<proteinExistence type="predicted"/>
<name>A0ABU3E4X4_9FLAO</name>
<reference evidence="1 2" key="1">
    <citation type="submission" date="2023-09" db="EMBL/GenBank/DDBJ databases">
        <authorList>
            <person name="Rey-Velasco X."/>
        </authorList>
    </citation>
    <scope>NUCLEOTIDE SEQUENCE [LARGE SCALE GENOMIC DNA]</scope>
    <source>
        <strain evidence="1 2">F188</strain>
    </source>
</reference>
<sequence>MKMNRLKKLTGAFGMIVMVAGLTISCEPENDEMAVANTDVLKVSNATIEQSTLVGRWELSAMTSDAEVNLNDGDPDTSTNILEETTCFDDMYFIFNEDGTVKTGQAKLDFKNNGFSCSYGIYLAEYDVISVNDDTKLEVTFEVNGLTYVDSKTIDLITENGQEYLHVITTVTEVNEGVEAGYINDGRETTIVSAVKTLETVYIKVQ</sequence>
<keyword evidence="2" id="KW-1185">Reference proteome</keyword>
<protein>
    <submittedName>
        <fullName evidence="1">DUF5004 domain-containing protein</fullName>
    </submittedName>
</protein>
<evidence type="ECO:0000313" key="2">
    <source>
        <dbReference type="Proteomes" id="UP001261624"/>
    </source>
</evidence>
<dbReference type="RefSeq" id="WP_311685479.1">
    <property type="nucleotide sequence ID" value="NZ_JAVRHM010000015.1"/>
</dbReference>
<accession>A0ABU3E4X4</accession>
<dbReference type="InterPro" id="IPR032168">
    <property type="entry name" value="DUF5004"/>
</dbReference>
<evidence type="ECO:0000313" key="1">
    <source>
        <dbReference type="EMBL" id="MDT0690689.1"/>
    </source>
</evidence>
<gene>
    <name evidence="1" type="ORF">RM549_12895</name>
</gene>